<dbReference type="RefSeq" id="WP_307156969.1">
    <property type="nucleotide sequence ID" value="NZ_JAUSWH010000002.1"/>
</dbReference>
<organism evidence="1 2">
    <name type="scientific">Rhizobium paknamense</name>
    <dbReference type="NCBI Taxonomy" id="1206817"/>
    <lineage>
        <taxon>Bacteria</taxon>
        <taxon>Pseudomonadati</taxon>
        <taxon>Pseudomonadota</taxon>
        <taxon>Alphaproteobacteria</taxon>
        <taxon>Hyphomicrobiales</taxon>
        <taxon>Rhizobiaceae</taxon>
        <taxon>Rhizobium/Agrobacterium group</taxon>
        <taxon>Rhizobium</taxon>
    </lineage>
</organism>
<reference evidence="1 2" key="1">
    <citation type="submission" date="2023-07" db="EMBL/GenBank/DDBJ databases">
        <title>Genomic Encyclopedia of Type Strains, Phase IV (KMG-IV): sequencing the most valuable type-strain genomes for metagenomic binning, comparative biology and taxonomic classification.</title>
        <authorList>
            <person name="Goeker M."/>
        </authorList>
    </citation>
    <scope>NUCLEOTIDE SEQUENCE [LARGE SCALE GENOMIC DNA]</scope>
    <source>
        <strain evidence="1 2">DSM 100301</strain>
    </source>
</reference>
<evidence type="ECO:0000313" key="2">
    <source>
        <dbReference type="Proteomes" id="UP001235269"/>
    </source>
</evidence>
<gene>
    <name evidence="1" type="ORF">QO005_001098</name>
</gene>
<proteinExistence type="predicted"/>
<comment type="caution">
    <text evidence="1">The sequence shown here is derived from an EMBL/GenBank/DDBJ whole genome shotgun (WGS) entry which is preliminary data.</text>
</comment>
<protein>
    <submittedName>
        <fullName evidence="1">Uncharacterized protein</fullName>
    </submittedName>
</protein>
<dbReference type="Proteomes" id="UP001235269">
    <property type="component" value="Unassembled WGS sequence"/>
</dbReference>
<name>A0ABU0I954_9HYPH</name>
<accession>A0ABU0I954</accession>
<dbReference type="EMBL" id="JAUSWH010000002">
    <property type="protein sequence ID" value="MDQ0454771.1"/>
    <property type="molecule type" value="Genomic_DNA"/>
</dbReference>
<sequence>MNSKGRVPGKETTALFLELPKREQGGRDGTYTFTQYPGRQRRIPVRCSHAVYLEHFPKKWEPVFRAEMRKNKKLQRFSVSMKH</sequence>
<keyword evidence="2" id="KW-1185">Reference proteome</keyword>
<evidence type="ECO:0000313" key="1">
    <source>
        <dbReference type="EMBL" id="MDQ0454771.1"/>
    </source>
</evidence>